<reference evidence="3 4" key="1">
    <citation type="submission" date="2019-08" db="EMBL/GenBank/DDBJ databases">
        <title>Complete genome sequence of Spiroplasma chinense CCH (DSM 19755).</title>
        <authorList>
            <person name="Shen H.-Y."/>
            <person name="Lin Y.-C."/>
            <person name="Chou L."/>
            <person name="Kuo C.-H."/>
        </authorList>
    </citation>
    <scope>NUCLEOTIDE SEQUENCE [LARGE SCALE GENOMIC DNA]</scope>
    <source>
        <strain evidence="3 4">CCH</strain>
    </source>
</reference>
<feature type="domain" description="Acyltransferase 3" evidence="2">
    <location>
        <begin position="4"/>
        <end position="295"/>
    </location>
</feature>
<dbReference type="InterPro" id="IPR002656">
    <property type="entry name" value="Acyl_transf_3_dom"/>
</dbReference>
<organism evidence="3 4">
    <name type="scientific">Spiroplasma chinense</name>
    <dbReference type="NCBI Taxonomy" id="216932"/>
    <lineage>
        <taxon>Bacteria</taxon>
        <taxon>Bacillati</taxon>
        <taxon>Mycoplasmatota</taxon>
        <taxon>Mollicutes</taxon>
        <taxon>Entomoplasmatales</taxon>
        <taxon>Spiroplasmataceae</taxon>
        <taxon>Spiroplasma</taxon>
    </lineage>
</organism>
<feature type="transmembrane region" description="Helical" evidence="1">
    <location>
        <begin position="7"/>
        <end position="25"/>
    </location>
</feature>
<dbReference type="EMBL" id="CP043026">
    <property type="protein sequence ID" value="QEH61790.1"/>
    <property type="molecule type" value="Genomic_DNA"/>
</dbReference>
<proteinExistence type="predicted"/>
<feature type="transmembrane region" description="Helical" evidence="1">
    <location>
        <begin position="68"/>
        <end position="87"/>
    </location>
</feature>
<feature type="transmembrane region" description="Helical" evidence="1">
    <location>
        <begin position="210"/>
        <end position="235"/>
    </location>
</feature>
<evidence type="ECO:0000259" key="2">
    <source>
        <dbReference type="Pfam" id="PF01757"/>
    </source>
</evidence>
<keyword evidence="1" id="KW-1133">Transmembrane helix</keyword>
<evidence type="ECO:0000313" key="3">
    <source>
        <dbReference type="EMBL" id="QEH61790.1"/>
    </source>
</evidence>
<feature type="transmembrane region" description="Helical" evidence="1">
    <location>
        <begin position="186"/>
        <end position="204"/>
    </location>
</feature>
<evidence type="ECO:0000313" key="4">
    <source>
        <dbReference type="Proteomes" id="UP000323144"/>
    </source>
</evidence>
<feature type="transmembrane region" description="Helical" evidence="1">
    <location>
        <begin position="162"/>
        <end position="179"/>
    </location>
</feature>
<feature type="transmembrane region" description="Helical" evidence="1">
    <location>
        <begin position="37"/>
        <end position="56"/>
    </location>
</feature>
<dbReference type="Pfam" id="PF01757">
    <property type="entry name" value="Acyl_transf_3"/>
    <property type="match status" value="1"/>
</dbReference>
<protein>
    <recommendedName>
        <fullName evidence="2">Acyltransferase 3 domain-containing protein</fullName>
    </recommendedName>
</protein>
<keyword evidence="1" id="KW-0472">Membrane</keyword>
<name>A0A5B9Y4A5_9MOLU</name>
<dbReference type="KEGG" id="schi:SCHIN_v1c05930"/>
<feature type="transmembrane region" description="Helical" evidence="1">
    <location>
        <begin position="107"/>
        <end position="126"/>
    </location>
</feature>
<dbReference type="Proteomes" id="UP000323144">
    <property type="component" value="Chromosome"/>
</dbReference>
<sequence length="327" mass="38676">MRNSNIEITRFICIFLIIFSHQFSAQMPYDKILLREIMAPMISVPIYIFMLISGYFKSTSKNYNFMKILFTVFLCYILNWILAPGIMYLVNGHWEFTSFILGGRDWWYMWAFLVIQLFVPLLNLLLNKIKVHYLILVLIISYIILLTNNATKYGQNFTIDNIAIFIILYLVGGVLKLYCDFSKIKWRYIFLSLILVSYSLNLVFRATLKLFFWHSVNDLSLAIFAIMVFCFIISFKPTKNKVFDFLGTLTLFIYLFHYLFENLNNHFIGPLIGELNVNLRYLILSINTMIFTFIYALIIFKPVLIVSQKIANQKVFKNLFIEKQIFN</sequence>
<evidence type="ECO:0000256" key="1">
    <source>
        <dbReference type="SAM" id="Phobius"/>
    </source>
</evidence>
<dbReference type="RefSeq" id="WP_166508175.1">
    <property type="nucleotide sequence ID" value="NZ_CP043026.1"/>
</dbReference>
<dbReference type="GO" id="GO:0016747">
    <property type="term" value="F:acyltransferase activity, transferring groups other than amino-acyl groups"/>
    <property type="evidence" value="ECO:0007669"/>
    <property type="project" value="InterPro"/>
</dbReference>
<feature type="transmembrane region" description="Helical" evidence="1">
    <location>
        <begin position="280"/>
        <end position="300"/>
    </location>
</feature>
<dbReference type="AlphaFoldDB" id="A0A5B9Y4A5"/>
<feature type="transmembrane region" description="Helical" evidence="1">
    <location>
        <begin position="133"/>
        <end position="150"/>
    </location>
</feature>
<gene>
    <name evidence="3" type="ORF">SCHIN_v1c05930</name>
</gene>
<keyword evidence="4" id="KW-1185">Reference proteome</keyword>
<accession>A0A5B9Y4A5</accession>
<feature type="transmembrane region" description="Helical" evidence="1">
    <location>
        <begin position="242"/>
        <end position="260"/>
    </location>
</feature>
<keyword evidence="1" id="KW-0812">Transmembrane</keyword>